<dbReference type="PROSITE" id="PS50011">
    <property type="entry name" value="PROTEIN_KINASE_DOM"/>
    <property type="match status" value="2"/>
</dbReference>
<evidence type="ECO:0000256" key="1">
    <source>
        <dbReference type="ARBA" id="ARBA00022527"/>
    </source>
</evidence>
<dbReference type="Pfam" id="PF07714">
    <property type="entry name" value="PK_Tyr_Ser-Thr"/>
    <property type="match status" value="1"/>
</dbReference>
<keyword evidence="5 6" id="KW-0067">ATP-binding</keyword>
<feature type="domain" description="Protein kinase" evidence="8">
    <location>
        <begin position="76"/>
        <end position="368"/>
    </location>
</feature>
<feature type="compositionally biased region" description="Low complexity" evidence="7">
    <location>
        <begin position="396"/>
        <end position="405"/>
    </location>
</feature>
<dbReference type="AlphaFoldDB" id="A0A8S1JD00"/>
<dbReference type="Proteomes" id="UP000708148">
    <property type="component" value="Unassembled WGS sequence"/>
</dbReference>
<dbReference type="PANTHER" id="PTHR44329">
    <property type="entry name" value="SERINE/THREONINE-PROTEIN KINASE TNNI3K-RELATED"/>
    <property type="match status" value="1"/>
</dbReference>
<accession>A0A8S1JD00</accession>
<organism evidence="9 10">
    <name type="scientific">Ostreobium quekettii</name>
    <dbReference type="NCBI Taxonomy" id="121088"/>
    <lineage>
        <taxon>Eukaryota</taxon>
        <taxon>Viridiplantae</taxon>
        <taxon>Chlorophyta</taxon>
        <taxon>core chlorophytes</taxon>
        <taxon>Ulvophyceae</taxon>
        <taxon>TCBD clade</taxon>
        <taxon>Bryopsidales</taxon>
        <taxon>Ostreobineae</taxon>
        <taxon>Ostreobiaceae</taxon>
        <taxon>Ostreobium</taxon>
    </lineage>
</organism>
<keyword evidence="4" id="KW-0418">Kinase</keyword>
<feature type="binding site" evidence="6">
    <location>
        <position position="108"/>
    </location>
    <ligand>
        <name>ATP</name>
        <dbReference type="ChEBI" id="CHEBI:30616"/>
    </ligand>
</feature>
<dbReference type="SMART" id="SM00220">
    <property type="entry name" value="S_TKc"/>
    <property type="match status" value="1"/>
</dbReference>
<keyword evidence="2" id="KW-0808">Transferase</keyword>
<dbReference type="InterPro" id="IPR051681">
    <property type="entry name" value="Ser/Thr_Kinases-Pseudokinases"/>
</dbReference>
<evidence type="ECO:0000256" key="5">
    <source>
        <dbReference type="ARBA" id="ARBA00022840"/>
    </source>
</evidence>
<dbReference type="PROSITE" id="PS00108">
    <property type="entry name" value="PROTEIN_KINASE_ST"/>
    <property type="match status" value="1"/>
</dbReference>
<dbReference type="PROSITE" id="PS00107">
    <property type="entry name" value="PROTEIN_KINASE_ATP"/>
    <property type="match status" value="1"/>
</dbReference>
<evidence type="ECO:0000313" key="9">
    <source>
        <dbReference type="EMBL" id="CAD7704017.1"/>
    </source>
</evidence>
<dbReference type="EMBL" id="CAJHUC010002586">
    <property type="protein sequence ID" value="CAD7704017.1"/>
    <property type="molecule type" value="Genomic_DNA"/>
</dbReference>
<evidence type="ECO:0000256" key="4">
    <source>
        <dbReference type="ARBA" id="ARBA00022777"/>
    </source>
</evidence>
<proteinExistence type="predicted"/>
<dbReference type="OrthoDB" id="1560977at2759"/>
<keyword evidence="10" id="KW-1185">Reference proteome</keyword>
<evidence type="ECO:0000256" key="7">
    <source>
        <dbReference type="SAM" id="MobiDB-lite"/>
    </source>
</evidence>
<reference evidence="9" key="1">
    <citation type="submission" date="2020-12" db="EMBL/GenBank/DDBJ databases">
        <authorList>
            <person name="Iha C."/>
        </authorList>
    </citation>
    <scope>NUCLEOTIDE SEQUENCE</scope>
</reference>
<evidence type="ECO:0000259" key="8">
    <source>
        <dbReference type="PROSITE" id="PS50011"/>
    </source>
</evidence>
<name>A0A8S1JD00_9CHLO</name>
<dbReference type="Gene3D" id="1.10.510.10">
    <property type="entry name" value="Transferase(Phosphotransferase) domain 1"/>
    <property type="match status" value="2"/>
</dbReference>
<evidence type="ECO:0000256" key="6">
    <source>
        <dbReference type="PROSITE-ProRule" id="PRU10141"/>
    </source>
</evidence>
<dbReference type="InterPro" id="IPR017441">
    <property type="entry name" value="Protein_kinase_ATP_BS"/>
</dbReference>
<keyword evidence="3 6" id="KW-0547">Nucleotide-binding</keyword>
<dbReference type="SUPFAM" id="SSF56112">
    <property type="entry name" value="Protein kinase-like (PK-like)"/>
    <property type="match status" value="2"/>
</dbReference>
<dbReference type="GO" id="GO:0005524">
    <property type="term" value="F:ATP binding"/>
    <property type="evidence" value="ECO:0007669"/>
    <property type="project" value="UniProtKB-UniRule"/>
</dbReference>
<feature type="region of interest" description="Disordered" evidence="7">
    <location>
        <begin position="383"/>
        <end position="414"/>
    </location>
</feature>
<dbReference type="Pfam" id="PF00069">
    <property type="entry name" value="Pkinase"/>
    <property type="match status" value="1"/>
</dbReference>
<dbReference type="InterPro" id="IPR001245">
    <property type="entry name" value="Ser-Thr/Tyr_kinase_cat_dom"/>
</dbReference>
<evidence type="ECO:0000256" key="2">
    <source>
        <dbReference type="ARBA" id="ARBA00022679"/>
    </source>
</evidence>
<gene>
    <name evidence="9" type="ORF">OSTQU699_LOCUS9374</name>
</gene>
<evidence type="ECO:0000313" key="10">
    <source>
        <dbReference type="Proteomes" id="UP000708148"/>
    </source>
</evidence>
<dbReference type="GO" id="GO:0004674">
    <property type="term" value="F:protein serine/threonine kinase activity"/>
    <property type="evidence" value="ECO:0007669"/>
    <property type="project" value="UniProtKB-KW"/>
</dbReference>
<sequence length="748" mass="83222">MGEVGNQNDQLSALLESYQRRPNNSITGEITTDPDEIIPEGLELEGGRRVGQADFDSEELRAAWGCGIEVEQIPPESGSAWLGRGAFGDVERAIYVDGEGTRHDVAVKYMSSENMALDTAIAAMKKELGIYARAGDHANIVKCFGGKFGDGNRLGLLNPYSDERDYYIVLELMDRSLKQFISTGNYPTGYSFRTILNIWLDIVNGLEFLHSRGIVHFDLKPSNVLLDDRLTAKLSDFGESKVHCDMTWTASCHGSLGYMAPEISLARYIGELRATKKLDVFSLGVIMWETLTGLPPPSHLDTNRSRGLGEAEDPDEVRIGNSLLSVSSRCPREIVSLIERCTSLKIDDRPSCAEIREEITRMLNADWVGESCHCRLARLSTSSNTSSFGTAHTDWDSSSDSWSTDRNNGRSREITEEEANRLSWDLRTSAVSEVFVGQHSVQGIRHKVAVKHARDPKLRRYFKSEAKLLGKLGGVPPCPTVLQCFCGQVAREDETILVVEEWADCSLGHLVHDDYARRVLHRMEKGDGSALLVILEDAANGLAHLHAHNKTHYFVTPETIYVTEDCRGKVGGFVSNVTCVDGIAPADDSAGAEYRSVNFNFSTGYMAPELVLRNFYGDYGVCAKMDVYSLGVVMWETITLEHPMGSVLDASFKLSTRFPMSEGVPPELQQLVRDCLKFKAADRPTCREVADRLRKLRQACAWTIVPSLPRYLPSCLSDSRVWNKASRYTGLKSMVKLEWVRKATRCRG</sequence>
<comment type="caution">
    <text evidence="9">The sequence shown here is derived from an EMBL/GenBank/DDBJ whole genome shotgun (WGS) entry which is preliminary data.</text>
</comment>
<dbReference type="InterPro" id="IPR000719">
    <property type="entry name" value="Prot_kinase_dom"/>
</dbReference>
<evidence type="ECO:0000256" key="3">
    <source>
        <dbReference type="ARBA" id="ARBA00022741"/>
    </source>
</evidence>
<feature type="domain" description="Protein kinase" evidence="8">
    <location>
        <begin position="420"/>
        <end position="696"/>
    </location>
</feature>
<dbReference type="InterPro" id="IPR008271">
    <property type="entry name" value="Ser/Thr_kinase_AS"/>
</dbReference>
<dbReference type="InterPro" id="IPR011009">
    <property type="entry name" value="Kinase-like_dom_sf"/>
</dbReference>
<keyword evidence="1" id="KW-0723">Serine/threonine-protein kinase</keyword>
<protein>
    <recommendedName>
        <fullName evidence="8">Protein kinase domain-containing protein</fullName>
    </recommendedName>
</protein>